<evidence type="ECO:0000313" key="3">
    <source>
        <dbReference type="Proteomes" id="UP000274661"/>
    </source>
</evidence>
<gene>
    <name evidence="2" type="ORF">HMF7854_00355</name>
</gene>
<dbReference type="Proteomes" id="UP000274661">
    <property type="component" value="Unassembled WGS sequence"/>
</dbReference>
<dbReference type="AlphaFoldDB" id="A0A3R9WQN3"/>
<name>A0A3R9WQN3_9SPHN</name>
<organism evidence="2 3">
    <name type="scientific">Sphingomonas ginkgonis</name>
    <dbReference type="NCBI Taxonomy" id="2315330"/>
    <lineage>
        <taxon>Bacteria</taxon>
        <taxon>Pseudomonadati</taxon>
        <taxon>Pseudomonadota</taxon>
        <taxon>Alphaproteobacteria</taxon>
        <taxon>Sphingomonadales</taxon>
        <taxon>Sphingomonadaceae</taxon>
        <taxon>Sphingomonas</taxon>
    </lineage>
</organism>
<evidence type="ECO:0000313" key="2">
    <source>
        <dbReference type="EMBL" id="RST29451.1"/>
    </source>
</evidence>
<keyword evidence="3" id="KW-1185">Reference proteome</keyword>
<dbReference type="EMBL" id="RWJF01000001">
    <property type="protein sequence ID" value="RST29451.1"/>
    <property type="molecule type" value="Genomic_DNA"/>
</dbReference>
<comment type="caution">
    <text evidence="2">The sequence shown here is derived from an EMBL/GenBank/DDBJ whole genome shotgun (WGS) entry which is preliminary data.</text>
</comment>
<dbReference type="RefSeq" id="WP_126717294.1">
    <property type="nucleotide sequence ID" value="NZ_RWJF01000001.1"/>
</dbReference>
<feature type="region of interest" description="Disordered" evidence="1">
    <location>
        <begin position="49"/>
        <end position="71"/>
    </location>
</feature>
<evidence type="ECO:0000256" key="1">
    <source>
        <dbReference type="SAM" id="MobiDB-lite"/>
    </source>
</evidence>
<accession>A0A3R9WQN3</accession>
<reference evidence="2 3" key="1">
    <citation type="submission" date="2018-12" db="EMBL/GenBank/DDBJ databases">
        <title>Sphingomonas sp. HMF7854 Genome sequencing and assembly.</title>
        <authorList>
            <person name="Cha I."/>
            <person name="Kang H."/>
            <person name="Kim H."/>
            <person name="Kang J."/>
            <person name="Joh K."/>
        </authorList>
    </citation>
    <scope>NUCLEOTIDE SEQUENCE [LARGE SCALE GENOMIC DNA]</scope>
    <source>
        <strain evidence="2 3">HMF7854</strain>
    </source>
</reference>
<proteinExistence type="predicted"/>
<protein>
    <submittedName>
        <fullName evidence="2">Uncharacterized protein</fullName>
    </submittedName>
</protein>
<sequence>MENDVAYLERRIAQQEERVTTASHAAARRAHQQLLSGYRQRLLDLAVRPIATAQARPPSGRRDNSRPTAAA</sequence>